<dbReference type="EMBL" id="FONY01000027">
    <property type="protein sequence ID" value="SFF34283.1"/>
    <property type="molecule type" value="Genomic_DNA"/>
</dbReference>
<organism evidence="1 2">
    <name type="scientific">Thermoflexibacter ruber</name>
    <dbReference type="NCBI Taxonomy" id="1003"/>
    <lineage>
        <taxon>Bacteria</taxon>
        <taxon>Pseudomonadati</taxon>
        <taxon>Bacteroidota</taxon>
        <taxon>Cytophagia</taxon>
        <taxon>Cytophagales</taxon>
        <taxon>Thermoflexibacteraceae</taxon>
        <taxon>Thermoflexibacter</taxon>
    </lineage>
</organism>
<evidence type="ECO:0000313" key="2">
    <source>
        <dbReference type="Proteomes" id="UP000199513"/>
    </source>
</evidence>
<dbReference type="STRING" id="1003.SAMN04488541_102719"/>
<accession>A0A1I2HXU3</accession>
<evidence type="ECO:0000313" key="1">
    <source>
        <dbReference type="EMBL" id="SFF34283.1"/>
    </source>
</evidence>
<proteinExistence type="predicted"/>
<name>A0A1I2HXU3_9BACT</name>
<dbReference type="AlphaFoldDB" id="A0A1I2HXU3"/>
<sequence length="58" mass="6755">MIFEQMMLLAGNEKPCNFVISKMIFRGSKNALKIFIKGVNLKQMTFSPFALRRDCFFC</sequence>
<keyword evidence="2" id="KW-1185">Reference proteome</keyword>
<gene>
    <name evidence="1" type="ORF">SAMN04488541_102719</name>
</gene>
<protein>
    <submittedName>
        <fullName evidence="1">Uncharacterized protein</fullName>
    </submittedName>
</protein>
<reference evidence="1 2" key="1">
    <citation type="submission" date="2016-10" db="EMBL/GenBank/DDBJ databases">
        <authorList>
            <person name="de Groot N.N."/>
        </authorList>
    </citation>
    <scope>NUCLEOTIDE SEQUENCE [LARGE SCALE GENOMIC DNA]</scope>
    <source>
        <strain>GEY</strain>
        <strain evidence="2">DSM 9560</strain>
    </source>
</reference>
<dbReference type="Proteomes" id="UP000199513">
    <property type="component" value="Unassembled WGS sequence"/>
</dbReference>